<comment type="caution">
    <text evidence="8">The sequence shown here is derived from an EMBL/GenBank/DDBJ whole genome shotgun (WGS) entry which is preliminary data.</text>
</comment>
<dbReference type="Pfam" id="PF00121">
    <property type="entry name" value="TIM"/>
    <property type="match status" value="1"/>
</dbReference>
<evidence type="ECO:0000256" key="6">
    <source>
        <dbReference type="HAMAP-Rule" id="MF_00147"/>
    </source>
</evidence>
<protein>
    <recommendedName>
        <fullName evidence="6 7">Triosephosphate isomerase</fullName>
        <shortName evidence="6">TIM</shortName>
        <shortName evidence="6">TPI</shortName>
        <ecNumber evidence="6 7">5.3.1.1</ecNumber>
    </recommendedName>
    <alternativeName>
        <fullName evidence="6">Triose-phosphate isomerase</fullName>
    </alternativeName>
</protein>
<organism evidence="8 9">
    <name type="scientific">Bacillus salipaludis</name>
    <dbReference type="NCBI Taxonomy" id="2547811"/>
    <lineage>
        <taxon>Bacteria</taxon>
        <taxon>Bacillati</taxon>
        <taxon>Bacillota</taxon>
        <taxon>Bacilli</taxon>
        <taxon>Bacillales</taxon>
        <taxon>Bacillaceae</taxon>
        <taxon>Bacillus</taxon>
    </lineage>
</organism>
<dbReference type="GO" id="GO:0004807">
    <property type="term" value="F:triose-phosphate isomerase activity"/>
    <property type="evidence" value="ECO:0007669"/>
    <property type="project" value="UniProtKB-EC"/>
</dbReference>
<dbReference type="PROSITE" id="PS51440">
    <property type="entry name" value="TIM_2"/>
    <property type="match status" value="1"/>
</dbReference>
<dbReference type="InterPro" id="IPR022896">
    <property type="entry name" value="TrioseP_Isoase_bac/euk"/>
</dbReference>
<evidence type="ECO:0000256" key="2">
    <source>
        <dbReference type="ARBA" id="ARBA00022432"/>
    </source>
</evidence>
<gene>
    <name evidence="6 8" type="primary">tpiA</name>
    <name evidence="8" type="ORF">ACJEBI_19095</name>
</gene>
<comment type="pathway">
    <text evidence="6 7">Carbohydrate degradation; glycolysis; D-glyceraldehyde 3-phosphate from glycerone phosphate: step 1/1.</text>
</comment>
<evidence type="ECO:0000313" key="9">
    <source>
        <dbReference type="Proteomes" id="UP001623041"/>
    </source>
</evidence>
<dbReference type="NCBIfam" id="TIGR00419">
    <property type="entry name" value="tim"/>
    <property type="match status" value="1"/>
</dbReference>
<dbReference type="PROSITE" id="PS00171">
    <property type="entry name" value="TIM_1"/>
    <property type="match status" value="1"/>
</dbReference>
<evidence type="ECO:0000256" key="7">
    <source>
        <dbReference type="RuleBase" id="RU363013"/>
    </source>
</evidence>
<keyword evidence="9" id="KW-1185">Reference proteome</keyword>
<evidence type="ECO:0000256" key="5">
    <source>
        <dbReference type="ARBA" id="ARBA00023235"/>
    </source>
</evidence>
<keyword evidence="2 6" id="KW-0312">Gluconeogenesis</keyword>
<keyword evidence="3 6" id="KW-0963">Cytoplasm</keyword>
<dbReference type="InterPro" id="IPR013785">
    <property type="entry name" value="Aldolase_TIM"/>
</dbReference>
<accession>A0ABW8RLY3</accession>
<evidence type="ECO:0000256" key="3">
    <source>
        <dbReference type="ARBA" id="ARBA00022490"/>
    </source>
</evidence>
<dbReference type="EC" id="5.3.1.1" evidence="6 7"/>
<keyword evidence="5 6" id="KW-0413">Isomerase</keyword>
<dbReference type="InterPro" id="IPR035990">
    <property type="entry name" value="TIM_sf"/>
</dbReference>
<feature type="binding site" evidence="6">
    <location>
        <position position="196"/>
    </location>
    <ligand>
        <name>substrate</name>
    </ligand>
</feature>
<comment type="function">
    <text evidence="6">Involved in the gluconeogenesis. Catalyzes stereospecifically the conversion of dihydroxyacetone phosphate (DHAP) to D-glyceraldehyde-3-phosphate (G3P).</text>
</comment>
<comment type="similarity">
    <text evidence="1 6 7">Belongs to the triosephosphate isomerase family.</text>
</comment>
<comment type="subcellular location">
    <subcellularLocation>
        <location evidence="6 7">Cytoplasm</location>
    </subcellularLocation>
</comment>
<dbReference type="PANTHER" id="PTHR21139">
    <property type="entry name" value="TRIOSEPHOSPHATE ISOMERASE"/>
    <property type="match status" value="1"/>
</dbReference>
<dbReference type="InterPro" id="IPR000652">
    <property type="entry name" value="Triosephosphate_isomerase"/>
</dbReference>
<name>A0ABW8RLY3_9BACI</name>
<feature type="modified residue" description="Phosphoserine" evidence="6">
    <location>
        <position position="235"/>
    </location>
</feature>
<feature type="binding site" evidence="6">
    <location>
        <begin position="256"/>
        <end position="257"/>
    </location>
    <ligand>
        <name>substrate</name>
    </ligand>
</feature>
<evidence type="ECO:0000313" key="8">
    <source>
        <dbReference type="EMBL" id="MFK9093577.1"/>
    </source>
</evidence>
<dbReference type="SUPFAM" id="SSF51351">
    <property type="entry name" value="Triosephosphate isomerase (TIM)"/>
    <property type="match status" value="1"/>
</dbReference>
<evidence type="ECO:0000256" key="4">
    <source>
        <dbReference type="ARBA" id="ARBA00023152"/>
    </source>
</evidence>
<comment type="subunit">
    <text evidence="6 7">Homodimer.</text>
</comment>
<dbReference type="EMBL" id="JBJHQH010000015">
    <property type="protein sequence ID" value="MFK9093577.1"/>
    <property type="molecule type" value="Genomic_DNA"/>
</dbReference>
<dbReference type="Proteomes" id="UP001623041">
    <property type="component" value="Unassembled WGS sequence"/>
</dbReference>
<feature type="binding site" evidence="6">
    <location>
        <begin position="37"/>
        <end position="39"/>
    </location>
    <ligand>
        <name>substrate</name>
    </ligand>
</feature>
<feature type="binding site" evidence="6">
    <location>
        <position position="235"/>
    </location>
    <ligand>
        <name>substrate</name>
    </ligand>
</feature>
<comment type="pathway">
    <text evidence="6 7">Carbohydrate biosynthesis; gluconeogenesis.</text>
</comment>
<feature type="active site" description="Electrophile" evidence="6">
    <location>
        <position position="121"/>
    </location>
</feature>
<dbReference type="InterPro" id="IPR020861">
    <property type="entry name" value="Triosephosphate_isomerase_AS"/>
</dbReference>
<reference evidence="8 9" key="1">
    <citation type="submission" date="2024-11" db="EMBL/GenBank/DDBJ databases">
        <authorList>
            <person name="Lucas J.A."/>
        </authorList>
    </citation>
    <scope>NUCLEOTIDE SEQUENCE [LARGE SCALE GENOMIC DNA]</scope>
    <source>
        <strain evidence="8 9">Z 5.4</strain>
    </source>
</reference>
<evidence type="ECO:0000256" key="1">
    <source>
        <dbReference type="ARBA" id="ARBA00007422"/>
    </source>
</evidence>
<comment type="catalytic activity">
    <reaction evidence="6 7">
        <text>D-glyceraldehyde 3-phosphate = dihydroxyacetone phosphate</text>
        <dbReference type="Rhea" id="RHEA:18585"/>
        <dbReference type="ChEBI" id="CHEBI:57642"/>
        <dbReference type="ChEBI" id="CHEBI:59776"/>
        <dbReference type="EC" id="5.3.1.1"/>
    </reaction>
</comment>
<dbReference type="CDD" id="cd00311">
    <property type="entry name" value="TIM"/>
    <property type="match status" value="1"/>
</dbReference>
<proteinExistence type="inferred from homology"/>
<dbReference type="RefSeq" id="WP_406582085.1">
    <property type="nucleotide sequence ID" value="NZ_JBJHQH010000015.1"/>
</dbReference>
<keyword evidence="4 6" id="KW-0324">Glycolysis</keyword>
<dbReference type="HAMAP" id="MF_00147_B">
    <property type="entry name" value="TIM_B"/>
    <property type="match status" value="1"/>
</dbReference>
<dbReference type="PANTHER" id="PTHR21139:SF42">
    <property type="entry name" value="TRIOSEPHOSPHATE ISOMERASE"/>
    <property type="match status" value="1"/>
</dbReference>
<sequence length="279" mass="30106">MGQSIESYIKHLVRDAIGHTLGGLELQRDRKTYVIANWKMNKTVNETAEFFQYVKSSKNVSVVVCPSAQLLYPAHLFIKQSGQPIGLGGQNVHWADKGAYTGETSASMLKDVGCEYVIIGHSERRQYAGEDDVLVNKKVKQALKTGLTPIICIGETVDEKNSARTEQVLSTQLFGALKDLHSGDIIIAYEPVWAIGTGQSATAELAQQTHAFIRSVLKQIFGGQADSISILYGGSANENNAADYSGMPDIDGVLVGGASLQAHSFEGIINVFAKGDQNS</sequence>
<feature type="active site" description="Proton acceptor" evidence="6">
    <location>
        <position position="190"/>
    </location>
</feature>
<keyword evidence="6" id="KW-0597">Phosphoprotein</keyword>
<dbReference type="Gene3D" id="3.20.20.70">
    <property type="entry name" value="Aldolase class I"/>
    <property type="match status" value="1"/>
</dbReference>